<keyword evidence="2" id="KW-1185">Reference proteome</keyword>
<accession>A0A951IYE8</accession>
<protein>
    <recommendedName>
        <fullName evidence="3">Bacteriocin-protection, YdeI or OmpD-Associated</fullName>
    </recommendedName>
</protein>
<evidence type="ECO:0008006" key="3">
    <source>
        <dbReference type="Google" id="ProtNLM"/>
    </source>
</evidence>
<dbReference type="Proteomes" id="UP000727490">
    <property type="component" value="Unassembled WGS sequence"/>
</dbReference>
<name>A0A951IYE8_9BACT</name>
<dbReference type="Pfam" id="PF13376">
    <property type="entry name" value="OmdA"/>
    <property type="match status" value="1"/>
</dbReference>
<dbReference type="RefSeq" id="WP_219290070.1">
    <property type="nucleotide sequence ID" value="NZ_RPHB01000005.1"/>
</dbReference>
<evidence type="ECO:0000313" key="1">
    <source>
        <dbReference type="EMBL" id="MBW3468569.1"/>
    </source>
</evidence>
<evidence type="ECO:0000313" key="2">
    <source>
        <dbReference type="Proteomes" id="UP000727490"/>
    </source>
</evidence>
<comment type="caution">
    <text evidence="1">The sequence shown here is derived from an EMBL/GenBank/DDBJ whole genome shotgun (WGS) entry which is preliminary data.</text>
</comment>
<dbReference type="EMBL" id="RPHB01000005">
    <property type="protein sequence ID" value="MBW3468569.1"/>
    <property type="molecule type" value="Genomic_DNA"/>
</dbReference>
<dbReference type="AlphaFoldDB" id="A0A951IYE8"/>
<proteinExistence type="predicted"/>
<sequence>MHQFETTLENFNSALWHYHVPVPDDIASQLIEGTNRRILFSIAGSEYQHAALMKTKEYWFFLLNKKQCEKLSISERDKIRVTLEKDRSEFGHEVPEEFQTMLDQDQEGAEYFNSLTKGKQRSLIYLVGKVKNPDSRINKSLAILAHLKESRGNLDFKKLNEKIKYFNNLGK</sequence>
<gene>
    <name evidence="1" type="ORF">EGN73_12205</name>
</gene>
<organism evidence="1 2">
    <name type="scientific">Arthrospiribacter ruber</name>
    <dbReference type="NCBI Taxonomy" id="2487934"/>
    <lineage>
        <taxon>Bacteria</taxon>
        <taxon>Pseudomonadati</taxon>
        <taxon>Bacteroidota</taxon>
        <taxon>Cytophagia</taxon>
        <taxon>Cytophagales</taxon>
        <taxon>Cyclobacteriaceae</taxon>
        <taxon>Arthrospiribacter</taxon>
    </lineage>
</organism>
<reference evidence="1 2" key="1">
    <citation type="journal article" date="2020" name="Syst. Appl. Microbiol.">
        <title>Arthrospiribacter ruber gen. nov., sp. nov., a novel bacterium isolated from Arthrospira cultures.</title>
        <authorList>
            <person name="Waleron M."/>
            <person name="Misztak A."/>
            <person name="Waleron M.M."/>
            <person name="Furmaniak M."/>
            <person name="Mrozik A."/>
            <person name="Waleron K."/>
        </authorList>
    </citation>
    <scope>NUCLEOTIDE SEQUENCE [LARGE SCALE GENOMIC DNA]</scope>
    <source>
        <strain evidence="1 2">DPMB0001</strain>
    </source>
</reference>